<keyword evidence="1" id="KW-0479">Metal-binding</keyword>
<evidence type="ECO:0000256" key="3">
    <source>
        <dbReference type="ARBA" id="ARBA00022833"/>
    </source>
</evidence>
<dbReference type="EMBL" id="ONZQ02000010">
    <property type="protein sequence ID" value="SPO04304.1"/>
    <property type="molecule type" value="Genomic_DNA"/>
</dbReference>
<evidence type="ECO:0000259" key="5">
    <source>
        <dbReference type="PROSITE" id="PS50865"/>
    </source>
</evidence>
<dbReference type="PANTHER" id="PTHR10237:SF15">
    <property type="entry name" value="LD37257P"/>
    <property type="match status" value="1"/>
</dbReference>
<dbReference type="GO" id="GO:0005634">
    <property type="term" value="C:nucleus"/>
    <property type="evidence" value="ECO:0007669"/>
    <property type="project" value="TreeGrafter"/>
</dbReference>
<dbReference type="InterPro" id="IPR002893">
    <property type="entry name" value="Znf_MYND"/>
</dbReference>
<keyword evidence="2 4" id="KW-0863">Zinc-finger</keyword>
<dbReference type="InterPro" id="IPR024119">
    <property type="entry name" value="TF_DEAF-1"/>
</dbReference>
<keyword evidence="7" id="KW-1185">Reference proteome</keyword>
<accession>A0AAE8SX36</accession>
<keyword evidence="3" id="KW-0862">Zinc</keyword>
<dbReference type="SUPFAM" id="SSF144232">
    <property type="entry name" value="HIT/MYND zinc finger-like"/>
    <property type="match status" value="1"/>
</dbReference>
<sequence length="1135" mass="124388">MKKDYRTVHITSVGSLELDIVLSVVFLTLVHKLGAKVNETGLDSLWEIIGLPFIGKKAHDTILEHLQDLVTATESLDTWISRPYGMAVRFEDEGTLGSVRNYLTTIVSDYKSSPEAERQVIVPNLNEFSQHDEVNRFATSSSPLAQQAKVDIWESTSEFFTTGAFPESAKGKLPNPLYVAGGDGIIMPENPLMGFHLATSYTALTELSPLRPELSTASDGHKALASAKLQFTEWAHALCEQLGSSLTISFVLADPLAYCDSVQRLVAGEQRPGSYRMQNSAEPLRLVSGSVKEFDTIEASNATGNRIRTLLTLASATALLKDKPWATIYTEFNIRMGEMRENPLEDILFLDTPLMSLLLGVNAAEIAANSSSASIVDDVLLGVEDNVPVGNQTSSIYYRLSWKHNHFVAGHPSADTLTMPVEKLVDLLVELDHKMYHMDDMRYGEAVRIRATSPLYRLGLLVPLIKAASRNIQFPVAEACSKLLDTVNKEPKRAGIAEELHELTLQLHMRGLYSASYLADPVSPNSRETQAAAVPTVAAISVILDDFGSLESFFQVEGLDRKALTFEARVLHSKGKIEIFRDLQFSTGSSVEITGPQNLSGFAEKGLVINKVGGKDDKKLVVLSFWVPIALLVNEDVEFQLVGIPYPSIDGVYGTTLRKGKLVDELASEDPRFIVTPAMPSSEGKAMECSPDPPVGSGIPSGRPLGTGTSDTQDPVSLQFTAADKSGTLTARQNFGSELGRKLLADRVPIVINQSDPYSLNIVFTEEKDAHIYTLHYPAPVSSVGIKTRVARTTGYLEVIAPFATHADTPALSTSIFPSTQSSNGVPVPLNLPNLNLDTLPVLDLSDEAAIKWIVTLTSFQFSSKERQERESANQETGMTQSSRVNFKESLFAMFMTATGLQGGQTGLFVLNKRDGGGVQMLILVSAVRLDCASSSVVIDAAVIPLTEEMLKNPKIEEFLLLLRTLEICSLDVDEEELKVWKSVLPALSERCRTWEHLPSCEYKKEGATAPLSVKPGDPVLCSCGKGQIPESFIGIPDWEEAASKEAIRVAISPAFACPLVERTVDFGPIMPREREVTRCKACAKEEGDLEGDEKLRRCTRCLKTWYCSPECQKKDWKKHRFECKEANSAEEETS</sequence>
<evidence type="ECO:0000256" key="4">
    <source>
        <dbReference type="PROSITE-ProRule" id="PRU00134"/>
    </source>
</evidence>
<dbReference type="Proteomes" id="UP001187682">
    <property type="component" value="Unassembled WGS sequence"/>
</dbReference>
<dbReference type="Pfam" id="PF01753">
    <property type="entry name" value="zf-MYND"/>
    <property type="match status" value="1"/>
</dbReference>
<dbReference type="GO" id="GO:0008270">
    <property type="term" value="F:zinc ion binding"/>
    <property type="evidence" value="ECO:0007669"/>
    <property type="project" value="UniProtKB-KW"/>
</dbReference>
<dbReference type="GO" id="GO:0000981">
    <property type="term" value="F:DNA-binding transcription factor activity, RNA polymerase II-specific"/>
    <property type="evidence" value="ECO:0007669"/>
    <property type="project" value="TreeGrafter"/>
</dbReference>
<dbReference type="PROSITE" id="PS50865">
    <property type="entry name" value="ZF_MYND_2"/>
    <property type="match status" value="1"/>
</dbReference>
<dbReference type="Gene3D" id="6.10.140.2220">
    <property type="match status" value="1"/>
</dbReference>
<name>A0AAE8SX36_9PEZI</name>
<protein>
    <recommendedName>
        <fullName evidence="5">MYND-type domain-containing protein</fullName>
    </recommendedName>
</protein>
<comment type="caution">
    <text evidence="6">The sequence shown here is derived from an EMBL/GenBank/DDBJ whole genome shotgun (WGS) entry which is preliminary data.</text>
</comment>
<dbReference type="AlphaFoldDB" id="A0AAE8SX36"/>
<evidence type="ECO:0000256" key="2">
    <source>
        <dbReference type="ARBA" id="ARBA00022771"/>
    </source>
</evidence>
<reference evidence="6" key="1">
    <citation type="submission" date="2018-03" db="EMBL/GenBank/DDBJ databases">
        <authorList>
            <person name="Guldener U."/>
        </authorList>
    </citation>
    <scope>NUCLEOTIDE SEQUENCE</scope>
</reference>
<dbReference type="PROSITE" id="PS01360">
    <property type="entry name" value="ZF_MYND_1"/>
    <property type="match status" value="1"/>
</dbReference>
<gene>
    <name evidence="6" type="ORF">DNG_06987</name>
</gene>
<organism evidence="6 7">
    <name type="scientific">Cephalotrichum gorgonifer</name>
    <dbReference type="NCBI Taxonomy" id="2041049"/>
    <lineage>
        <taxon>Eukaryota</taxon>
        <taxon>Fungi</taxon>
        <taxon>Dikarya</taxon>
        <taxon>Ascomycota</taxon>
        <taxon>Pezizomycotina</taxon>
        <taxon>Sordariomycetes</taxon>
        <taxon>Hypocreomycetidae</taxon>
        <taxon>Microascales</taxon>
        <taxon>Microascaceae</taxon>
        <taxon>Cephalotrichum</taxon>
    </lineage>
</organism>
<evidence type="ECO:0000313" key="6">
    <source>
        <dbReference type="EMBL" id="SPO04304.1"/>
    </source>
</evidence>
<feature type="domain" description="MYND-type" evidence="5">
    <location>
        <begin position="1080"/>
        <end position="1124"/>
    </location>
</feature>
<evidence type="ECO:0000313" key="7">
    <source>
        <dbReference type="Proteomes" id="UP001187682"/>
    </source>
</evidence>
<evidence type="ECO:0000256" key="1">
    <source>
        <dbReference type="ARBA" id="ARBA00022723"/>
    </source>
</evidence>
<proteinExistence type="predicted"/>
<dbReference type="PANTHER" id="PTHR10237">
    <property type="entry name" value="DEFORMED EPIDERMAL AUTOREGULATORY FACTOR 1 HOMOLOG SUPPRESSIN"/>
    <property type="match status" value="1"/>
</dbReference>